<name>A0A9Q0SCY9_SALVM</name>
<proteinExistence type="predicted"/>
<comment type="caution">
    <text evidence="1">The sequence shown here is derived from an EMBL/GenBank/DDBJ whole genome shotgun (WGS) entry which is preliminary data.</text>
</comment>
<evidence type="ECO:0000313" key="1">
    <source>
        <dbReference type="EMBL" id="KAJ6673174.1"/>
    </source>
</evidence>
<dbReference type="Proteomes" id="UP001151529">
    <property type="component" value="Chromosome 18"/>
</dbReference>
<dbReference type="AlphaFoldDB" id="A0A9Q0SCY9"/>
<accession>A0A9Q0SCY9</accession>
<gene>
    <name evidence="1" type="ORF">OIU85_012200</name>
</gene>
<organism evidence="1 2">
    <name type="scientific">Salix viminalis</name>
    <name type="common">Common osier</name>
    <name type="synonym">Basket willow</name>
    <dbReference type="NCBI Taxonomy" id="40686"/>
    <lineage>
        <taxon>Eukaryota</taxon>
        <taxon>Viridiplantae</taxon>
        <taxon>Streptophyta</taxon>
        <taxon>Embryophyta</taxon>
        <taxon>Tracheophyta</taxon>
        <taxon>Spermatophyta</taxon>
        <taxon>Magnoliopsida</taxon>
        <taxon>eudicotyledons</taxon>
        <taxon>Gunneridae</taxon>
        <taxon>Pentapetalae</taxon>
        <taxon>rosids</taxon>
        <taxon>fabids</taxon>
        <taxon>Malpighiales</taxon>
        <taxon>Salicaceae</taxon>
        <taxon>Saliceae</taxon>
        <taxon>Salix</taxon>
    </lineage>
</organism>
<reference evidence="1 2" key="1">
    <citation type="journal article" date="2023" name="Int. J. Mol. Sci.">
        <title>De Novo Assembly and Annotation of 11 Diverse Shrub Willow (Salix) Genomes Reveals Novel Gene Organization in Sex-Linked Regions.</title>
        <authorList>
            <person name="Hyden B."/>
            <person name="Feng K."/>
            <person name="Yates T.B."/>
            <person name="Jawdy S."/>
            <person name="Cereghino C."/>
            <person name="Smart L.B."/>
            <person name="Muchero W."/>
        </authorList>
    </citation>
    <scope>NUCLEOTIDE SEQUENCE [LARGE SCALE GENOMIC DNA]</scope>
    <source>
        <tissue evidence="1">Shoot tip</tissue>
    </source>
</reference>
<evidence type="ECO:0000313" key="2">
    <source>
        <dbReference type="Proteomes" id="UP001151529"/>
    </source>
</evidence>
<protein>
    <submittedName>
        <fullName evidence="1">Uncharacterized protein</fullName>
    </submittedName>
</protein>
<dbReference type="EMBL" id="JAPFFL010000017">
    <property type="protein sequence ID" value="KAJ6673174.1"/>
    <property type="molecule type" value="Genomic_DNA"/>
</dbReference>
<sequence length="66" mass="7087">MGIHWNCLAADTLSRASVPAPVPVPVADLDSDSDPPRDSILKLVDVDASPVDSAEFSWCFTMTIRS</sequence>
<keyword evidence="2" id="KW-1185">Reference proteome</keyword>